<evidence type="ECO:0000313" key="8">
    <source>
        <dbReference type="Proteomes" id="UP000010105"/>
    </source>
</evidence>
<dbReference type="GO" id="GO:0003700">
    <property type="term" value="F:DNA-binding transcription factor activity"/>
    <property type="evidence" value="ECO:0007669"/>
    <property type="project" value="InterPro"/>
</dbReference>
<dbReference type="SUPFAM" id="SSF53850">
    <property type="entry name" value="Periplasmic binding protein-like II"/>
    <property type="match status" value="1"/>
</dbReference>
<comment type="similarity">
    <text evidence="1">Belongs to the LysR transcriptional regulatory family.</text>
</comment>
<feature type="domain" description="HTH lysR-type" evidence="6">
    <location>
        <begin position="95"/>
        <end position="152"/>
    </location>
</feature>
<dbReference type="GO" id="GO:0003677">
    <property type="term" value="F:DNA binding"/>
    <property type="evidence" value="ECO:0007669"/>
    <property type="project" value="UniProtKB-KW"/>
</dbReference>
<protein>
    <submittedName>
        <fullName evidence="7">LysR family transcriptional regulator</fullName>
    </submittedName>
</protein>
<dbReference type="InterPro" id="IPR005119">
    <property type="entry name" value="LysR_subst-bd"/>
</dbReference>
<sequence length="400" mass="44137">MSAAESIYLPRVGRPHDVEQHAVPSGQVGWQILRPEKGASRGTTAHKQAGNGALHVSPGGSCHLRYPYSFTLSDSRQCHFVYISYVNIASQEAAVELRQLEYFVHVAELGSFTRAANLLSIAQPVLSRQVRALELEFRQVLLERNGRGVTLTEPGRRLLEHSRSILSQVQRVHSDMEDERGEATGRLVVALPPSVSSVMTAPLVRRFREHFPKATLCILEGLSAYALEWLTMGRADCAIVYTNSTSPSVELSPVLSEQLYLVSSRSVPLSSEDLLAGKPVSLAEVAQKQLVMPSRPHSIRLLLEAAMAQASLKPCIALEIESIPAILNLVHDEELHAVLSLKAVHSGGQQQEFLVRPIEDPPLHTTLWIATSAQRPRGPLLELAIPVLRQLLCDLWRTRL</sequence>
<name>K0DN18_9BURK</name>
<dbReference type="AlphaFoldDB" id="K0DN18"/>
<keyword evidence="2" id="KW-0805">Transcription regulation</keyword>
<keyword evidence="5" id="KW-0804">Transcription</keyword>
<accession>K0DN18</accession>
<dbReference type="PRINTS" id="PR00039">
    <property type="entry name" value="HTHLYSR"/>
</dbReference>
<dbReference type="FunFam" id="1.10.10.10:FF:000001">
    <property type="entry name" value="LysR family transcriptional regulator"/>
    <property type="match status" value="1"/>
</dbReference>
<organism evidence="7 8">
    <name type="scientific">Paraburkholderia phenoliruptrix BR3459a</name>
    <dbReference type="NCBI Taxonomy" id="1229205"/>
    <lineage>
        <taxon>Bacteria</taxon>
        <taxon>Pseudomonadati</taxon>
        <taxon>Pseudomonadota</taxon>
        <taxon>Betaproteobacteria</taxon>
        <taxon>Burkholderiales</taxon>
        <taxon>Burkholderiaceae</taxon>
        <taxon>Paraburkholderia</taxon>
    </lineage>
</organism>
<dbReference type="PANTHER" id="PTHR30293:SF0">
    <property type="entry name" value="NITROGEN ASSIMILATION REGULATORY PROTEIN NAC"/>
    <property type="match status" value="1"/>
</dbReference>
<evidence type="ECO:0000256" key="3">
    <source>
        <dbReference type="ARBA" id="ARBA00023125"/>
    </source>
</evidence>
<proteinExistence type="inferred from homology"/>
<evidence type="ECO:0000256" key="4">
    <source>
        <dbReference type="ARBA" id="ARBA00023159"/>
    </source>
</evidence>
<dbReference type="GO" id="GO:2000142">
    <property type="term" value="P:regulation of DNA-templated transcription initiation"/>
    <property type="evidence" value="ECO:0007669"/>
    <property type="project" value="TreeGrafter"/>
</dbReference>
<evidence type="ECO:0000256" key="5">
    <source>
        <dbReference type="ARBA" id="ARBA00023163"/>
    </source>
</evidence>
<dbReference type="Pfam" id="PF03466">
    <property type="entry name" value="LysR_substrate"/>
    <property type="match status" value="1"/>
</dbReference>
<reference evidence="7 8" key="1">
    <citation type="journal article" date="2012" name="J. Bacteriol.">
        <title>Complete Genome Sequence of Burkholderia phenoliruptrix BR3459a (CLA1), a Heat-Tolerant, Nitrogen-Fixing Symbiont of Mimosa flocculosa.</title>
        <authorList>
            <person name="de Oliveira Cunha C."/>
            <person name="Goda Zuleta L.F."/>
            <person name="Paula de Almeida L.G."/>
            <person name="Prioli Ciapina L."/>
            <person name="Lustrino Borges W."/>
            <person name="Pitard R.M."/>
            <person name="Baldani J.I."/>
            <person name="Straliotto R."/>
            <person name="de Faria S.M."/>
            <person name="Hungria M."/>
            <person name="Sousa Cavada B."/>
            <person name="Mercante F.M."/>
            <person name="Ribeiro de Vasconcelos A.T."/>
        </authorList>
    </citation>
    <scope>NUCLEOTIDE SEQUENCE [LARGE SCALE GENOMIC DNA]</scope>
    <source>
        <strain evidence="7 8">BR3459a</strain>
    </source>
</reference>
<dbReference type="PANTHER" id="PTHR30293">
    <property type="entry name" value="TRANSCRIPTIONAL REGULATORY PROTEIN NAC-RELATED"/>
    <property type="match status" value="1"/>
</dbReference>
<dbReference type="EMBL" id="CP003863">
    <property type="protein sequence ID" value="AFT86265.1"/>
    <property type="molecule type" value="Genomic_DNA"/>
</dbReference>
<dbReference type="Proteomes" id="UP000010105">
    <property type="component" value="Chromosome 1"/>
</dbReference>
<dbReference type="HOGENOM" id="CLU_039613_6_5_4"/>
<dbReference type="InterPro" id="IPR036388">
    <property type="entry name" value="WH-like_DNA-bd_sf"/>
</dbReference>
<dbReference type="PROSITE" id="PS50931">
    <property type="entry name" value="HTH_LYSR"/>
    <property type="match status" value="1"/>
</dbReference>
<dbReference type="PATRIC" id="fig|1229205.11.peg.2456"/>
<gene>
    <name evidence="7" type="ORF">BUPH_02692</name>
</gene>
<keyword evidence="4" id="KW-0010">Activator</keyword>
<dbReference type="Gene3D" id="1.10.10.10">
    <property type="entry name" value="Winged helix-like DNA-binding domain superfamily/Winged helix DNA-binding domain"/>
    <property type="match status" value="1"/>
</dbReference>
<evidence type="ECO:0000259" key="6">
    <source>
        <dbReference type="PROSITE" id="PS50931"/>
    </source>
</evidence>
<dbReference type="KEGG" id="bpx:BUPH_02692"/>
<dbReference type="Gene3D" id="3.40.190.290">
    <property type="match status" value="1"/>
</dbReference>
<dbReference type="STRING" id="1229205.BUPH_02692"/>
<evidence type="ECO:0000256" key="2">
    <source>
        <dbReference type="ARBA" id="ARBA00023015"/>
    </source>
</evidence>
<evidence type="ECO:0000313" key="7">
    <source>
        <dbReference type="EMBL" id="AFT86265.1"/>
    </source>
</evidence>
<keyword evidence="3" id="KW-0238">DNA-binding</keyword>
<dbReference type="Pfam" id="PF00126">
    <property type="entry name" value="HTH_1"/>
    <property type="match status" value="1"/>
</dbReference>
<dbReference type="InterPro" id="IPR000847">
    <property type="entry name" value="LysR_HTH_N"/>
</dbReference>
<dbReference type="SUPFAM" id="SSF46785">
    <property type="entry name" value="Winged helix' DNA-binding domain"/>
    <property type="match status" value="1"/>
</dbReference>
<dbReference type="InterPro" id="IPR036390">
    <property type="entry name" value="WH_DNA-bd_sf"/>
</dbReference>
<dbReference type="eggNOG" id="COG0583">
    <property type="taxonomic scope" value="Bacteria"/>
</dbReference>
<evidence type="ECO:0000256" key="1">
    <source>
        <dbReference type="ARBA" id="ARBA00009437"/>
    </source>
</evidence>